<accession>A0A1P9X0K4</accession>
<dbReference type="AlphaFoldDB" id="A0A1P9X0K4"/>
<evidence type="ECO:0000313" key="2">
    <source>
        <dbReference type="Proteomes" id="UP000187941"/>
    </source>
</evidence>
<dbReference type="STRING" id="1178516.AWR27_18740"/>
<proteinExistence type="predicted"/>
<organism evidence="1 2">
    <name type="scientific">Spirosoma montaniterrae</name>
    <dbReference type="NCBI Taxonomy" id="1178516"/>
    <lineage>
        <taxon>Bacteria</taxon>
        <taxon>Pseudomonadati</taxon>
        <taxon>Bacteroidota</taxon>
        <taxon>Cytophagia</taxon>
        <taxon>Cytophagales</taxon>
        <taxon>Cytophagaceae</taxon>
        <taxon>Spirosoma</taxon>
    </lineage>
</organism>
<sequence length="283" mass="32355">MIRKAILTTVLLLLLYSTFIHVCQSHIRRTGLTTQQTNTIKAEEFAYETDHQADTIIVGSSMSNRLLFDGMQSSYCNLSMEGMASIDGLGLIAHMRQHPRLLLVEMNSLDRLPDTTLALHLTEPGWALVREYVPLTRLKYQPLGVAKALFRDWYSPPAQAMGAESIDTAFASKLIAERLHDMMRIPSEGELREKIAKVAEHIRHFQKAGTQVVFFEMPTDPRVRNAALSCRIRHVIEETFPPAAYRYIRYPVTVYQTTDGVHLPQTEGIRYSRYLYQQLCQKL</sequence>
<keyword evidence="2" id="KW-1185">Reference proteome</keyword>
<gene>
    <name evidence="1" type="ORF">AWR27_18740</name>
</gene>
<dbReference type="Proteomes" id="UP000187941">
    <property type="component" value="Chromosome"/>
</dbReference>
<dbReference type="EMBL" id="CP014263">
    <property type="protein sequence ID" value="AQG81176.1"/>
    <property type="molecule type" value="Genomic_DNA"/>
</dbReference>
<protein>
    <recommendedName>
        <fullName evidence="3">SGNH hydrolase-type esterase domain-containing protein</fullName>
    </recommendedName>
</protein>
<reference evidence="1 2" key="1">
    <citation type="submission" date="2016-01" db="EMBL/GenBank/DDBJ databases">
        <authorList>
            <person name="Oliw E.H."/>
        </authorList>
    </citation>
    <scope>NUCLEOTIDE SEQUENCE [LARGE SCALE GENOMIC DNA]</scope>
    <source>
        <strain evidence="1 2">DY10</strain>
    </source>
</reference>
<name>A0A1P9X0K4_9BACT</name>
<dbReference type="OrthoDB" id="653624at2"/>
<dbReference type="RefSeq" id="WP_077132638.1">
    <property type="nucleotide sequence ID" value="NZ_CP014263.1"/>
</dbReference>
<dbReference type="KEGG" id="smon:AWR27_18740"/>
<evidence type="ECO:0008006" key="3">
    <source>
        <dbReference type="Google" id="ProtNLM"/>
    </source>
</evidence>
<evidence type="ECO:0000313" key="1">
    <source>
        <dbReference type="EMBL" id="AQG81176.1"/>
    </source>
</evidence>